<evidence type="ECO:0000313" key="1">
    <source>
        <dbReference type="EMBL" id="GAI50349.1"/>
    </source>
</evidence>
<sequence length="93" mass="10967">MNKSFDKKFIRTNKVFWQKFKEADSKNFLLVETSNHPVINHANAVAGKIVAQAKNLRIAWIKYPYTDESLMRSYSPNSLFISFSKIHFLKKLW</sequence>
<comment type="caution">
    <text evidence="1">The sequence shown here is derived from an EMBL/GenBank/DDBJ whole genome shotgun (WGS) entry which is preliminary data.</text>
</comment>
<protein>
    <submittedName>
        <fullName evidence="1">Uncharacterized protein</fullName>
    </submittedName>
</protein>
<proteinExistence type="predicted"/>
<feature type="non-terminal residue" evidence="1">
    <location>
        <position position="93"/>
    </location>
</feature>
<name>X1R428_9ZZZZ</name>
<dbReference type="EMBL" id="BARV01037394">
    <property type="protein sequence ID" value="GAI50349.1"/>
    <property type="molecule type" value="Genomic_DNA"/>
</dbReference>
<accession>X1R428</accession>
<gene>
    <name evidence="1" type="ORF">S06H3_57856</name>
</gene>
<reference evidence="1" key="1">
    <citation type="journal article" date="2014" name="Front. Microbiol.">
        <title>High frequency of phylogenetically diverse reductive dehalogenase-homologous genes in deep subseafloor sedimentary metagenomes.</title>
        <authorList>
            <person name="Kawai M."/>
            <person name="Futagami T."/>
            <person name="Toyoda A."/>
            <person name="Takaki Y."/>
            <person name="Nishi S."/>
            <person name="Hori S."/>
            <person name="Arai W."/>
            <person name="Tsubouchi T."/>
            <person name="Morono Y."/>
            <person name="Uchiyama I."/>
            <person name="Ito T."/>
            <person name="Fujiyama A."/>
            <person name="Inagaki F."/>
            <person name="Takami H."/>
        </authorList>
    </citation>
    <scope>NUCLEOTIDE SEQUENCE</scope>
    <source>
        <strain evidence="1">Expedition CK06-06</strain>
    </source>
</reference>
<organism evidence="1">
    <name type="scientific">marine sediment metagenome</name>
    <dbReference type="NCBI Taxonomy" id="412755"/>
    <lineage>
        <taxon>unclassified sequences</taxon>
        <taxon>metagenomes</taxon>
        <taxon>ecological metagenomes</taxon>
    </lineage>
</organism>
<dbReference type="AlphaFoldDB" id="X1R428"/>